<dbReference type="PANTHER" id="PTHR32322">
    <property type="entry name" value="INNER MEMBRANE TRANSPORTER"/>
    <property type="match status" value="1"/>
</dbReference>
<dbReference type="SUPFAM" id="SSF103481">
    <property type="entry name" value="Multidrug resistance efflux transporter EmrE"/>
    <property type="match status" value="2"/>
</dbReference>
<feature type="transmembrane region" description="Helical" evidence="6">
    <location>
        <begin position="181"/>
        <end position="200"/>
    </location>
</feature>
<keyword evidence="9" id="KW-1185">Reference proteome</keyword>
<keyword evidence="4 6" id="KW-1133">Transmembrane helix</keyword>
<comment type="similarity">
    <text evidence="2">Belongs to the EamA transporter family.</text>
</comment>
<feature type="transmembrane region" description="Helical" evidence="6">
    <location>
        <begin position="65"/>
        <end position="83"/>
    </location>
</feature>
<dbReference type="Proteomes" id="UP000193409">
    <property type="component" value="Unassembled WGS sequence"/>
</dbReference>
<feature type="transmembrane region" description="Helical" evidence="6">
    <location>
        <begin position="7"/>
        <end position="27"/>
    </location>
</feature>
<dbReference type="InterPro" id="IPR050638">
    <property type="entry name" value="AA-Vitamin_Transporters"/>
</dbReference>
<evidence type="ECO:0000313" key="9">
    <source>
        <dbReference type="Proteomes" id="UP000193409"/>
    </source>
</evidence>
<dbReference type="AlphaFoldDB" id="A0A1Y5S1S6"/>
<gene>
    <name evidence="8" type="ORF">PSA7680_01364</name>
</gene>
<name>A0A1Y5S1S6_9RHOB</name>
<dbReference type="InterPro" id="IPR000620">
    <property type="entry name" value="EamA_dom"/>
</dbReference>
<dbReference type="PANTHER" id="PTHR32322:SF2">
    <property type="entry name" value="EAMA DOMAIN-CONTAINING PROTEIN"/>
    <property type="match status" value="1"/>
</dbReference>
<feature type="transmembrane region" description="Helical" evidence="6">
    <location>
        <begin position="89"/>
        <end position="113"/>
    </location>
</feature>
<evidence type="ECO:0000256" key="4">
    <source>
        <dbReference type="ARBA" id="ARBA00022989"/>
    </source>
</evidence>
<dbReference type="EMBL" id="FWFQ01000007">
    <property type="protein sequence ID" value="SLN29295.1"/>
    <property type="molecule type" value="Genomic_DNA"/>
</dbReference>
<evidence type="ECO:0000256" key="6">
    <source>
        <dbReference type="SAM" id="Phobius"/>
    </source>
</evidence>
<sequence length="298" mass="31702">MQLRYWGLILLLGLGWGSSFFFNEILLRELGPLTVALGRVGTGALGCWIWLLARRAPMRIPAGSLGVLTLFAAIQYAIPLTVFPVTQQYITSSAAGIVNATTPVMAVAVSHFWPGGERATWMKSIGVGLGLAGIVVLVSPAFRGQGASDPWALLATMIAPFCYGIALNLMRRFDGMNRTLLTAWSLLIGTAMLAPVALGLEGMPHIERAETWAALFVIGFVLTAGAFILLFWLIPIVGGTTASTITFLTPVSAVLLGVLILAEPIGPAQIAGMAVIFSGLIFIDGRLPRRFLKPQPDG</sequence>
<evidence type="ECO:0000256" key="2">
    <source>
        <dbReference type="ARBA" id="ARBA00007362"/>
    </source>
</evidence>
<comment type="subcellular location">
    <subcellularLocation>
        <location evidence="1">Membrane</location>
        <topology evidence="1">Multi-pass membrane protein</topology>
    </subcellularLocation>
</comment>
<feature type="transmembrane region" description="Helical" evidence="6">
    <location>
        <begin position="125"/>
        <end position="144"/>
    </location>
</feature>
<feature type="transmembrane region" description="Helical" evidence="6">
    <location>
        <begin position="33"/>
        <end position="53"/>
    </location>
</feature>
<evidence type="ECO:0000259" key="7">
    <source>
        <dbReference type="Pfam" id="PF00892"/>
    </source>
</evidence>
<dbReference type="OrthoDB" id="9810556at2"/>
<feature type="transmembrane region" description="Helical" evidence="6">
    <location>
        <begin position="212"/>
        <end position="233"/>
    </location>
</feature>
<feature type="domain" description="EamA" evidence="7">
    <location>
        <begin position="8"/>
        <end position="138"/>
    </location>
</feature>
<feature type="transmembrane region" description="Helical" evidence="6">
    <location>
        <begin position="245"/>
        <end position="262"/>
    </location>
</feature>
<keyword evidence="5 6" id="KW-0472">Membrane</keyword>
<feature type="transmembrane region" description="Helical" evidence="6">
    <location>
        <begin position="268"/>
        <end position="285"/>
    </location>
</feature>
<keyword evidence="3 6" id="KW-0812">Transmembrane</keyword>
<organism evidence="8 9">
    <name type="scientific">Pseudoruegeria aquimaris</name>
    <dbReference type="NCBI Taxonomy" id="393663"/>
    <lineage>
        <taxon>Bacteria</taxon>
        <taxon>Pseudomonadati</taxon>
        <taxon>Pseudomonadota</taxon>
        <taxon>Alphaproteobacteria</taxon>
        <taxon>Rhodobacterales</taxon>
        <taxon>Roseobacteraceae</taxon>
        <taxon>Pseudoruegeria</taxon>
    </lineage>
</organism>
<reference evidence="8 9" key="1">
    <citation type="submission" date="2017-03" db="EMBL/GenBank/DDBJ databases">
        <authorList>
            <person name="Afonso C.L."/>
            <person name="Miller P.J."/>
            <person name="Scott M.A."/>
            <person name="Spackman E."/>
            <person name="Goraichik I."/>
            <person name="Dimitrov K.M."/>
            <person name="Suarez D.L."/>
            <person name="Swayne D.E."/>
        </authorList>
    </citation>
    <scope>NUCLEOTIDE SEQUENCE [LARGE SCALE GENOMIC DNA]</scope>
    <source>
        <strain evidence="8 9">CECT 7680</strain>
    </source>
</reference>
<evidence type="ECO:0000256" key="1">
    <source>
        <dbReference type="ARBA" id="ARBA00004141"/>
    </source>
</evidence>
<protein>
    <submittedName>
        <fullName evidence="8">Putative DMT superfamily transporter inner membrane protein</fullName>
    </submittedName>
</protein>
<evidence type="ECO:0000256" key="3">
    <source>
        <dbReference type="ARBA" id="ARBA00022692"/>
    </source>
</evidence>
<evidence type="ECO:0000256" key="5">
    <source>
        <dbReference type="ARBA" id="ARBA00023136"/>
    </source>
</evidence>
<dbReference type="GO" id="GO:0016020">
    <property type="term" value="C:membrane"/>
    <property type="evidence" value="ECO:0007669"/>
    <property type="project" value="UniProtKB-SubCell"/>
</dbReference>
<dbReference type="RefSeq" id="WP_085867916.1">
    <property type="nucleotide sequence ID" value="NZ_FWFQ01000007.1"/>
</dbReference>
<accession>A0A1Y5S1S6</accession>
<dbReference type="InterPro" id="IPR037185">
    <property type="entry name" value="EmrE-like"/>
</dbReference>
<proteinExistence type="inferred from homology"/>
<evidence type="ECO:0000313" key="8">
    <source>
        <dbReference type="EMBL" id="SLN29295.1"/>
    </source>
</evidence>
<feature type="domain" description="EamA" evidence="7">
    <location>
        <begin position="151"/>
        <end position="283"/>
    </location>
</feature>
<feature type="transmembrane region" description="Helical" evidence="6">
    <location>
        <begin position="150"/>
        <end position="169"/>
    </location>
</feature>
<dbReference type="Pfam" id="PF00892">
    <property type="entry name" value="EamA"/>
    <property type="match status" value="2"/>
</dbReference>